<keyword evidence="1" id="KW-1185">Reference proteome</keyword>
<reference evidence="2" key="1">
    <citation type="submission" date="2016-11" db="UniProtKB">
        <authorList>
            <consortium name="WormBaseParasite"/>
        </authorList>
    </citation>
    <scope>IDENTIFICATION</scope>
</reference>
<organism evidence="1 2">
    <name type="scientific">Steinernema glaseri</name>
    <dbReference type="NCBI Taxonomy" id="37863"/>
    <lineage>
        <taxon>Eukaryota</taxon>
        <taxon>Metazoa</taxon>
        <taxon>Ecdysozoa</taxon>
        <taxon>Nematoda</taxon>
        <taxon>Chromadorea</taxon>
        <taxon>Rhabditida</taxon>
        <taxon>Tylenchina</taxon>
        <taxon>Panagrolaimomorpha</taxon>
        <taxon>Strongyloidoidea</taxon>
        <taxon>Steinernematidae</taxon>
        <taxon>Steinernema</taxon>
    </lineage>
</organism>
<evidence type="ECO:0000313" key="1">
    <source>
        <dbReference type="Proteomes" id="UP000095287"/>
    </source>
</evidence>
<proteinExistence type="predicted"/>
<accession>A0A1I7Z130</accession>
<sequence>MDHLSYDLVEEVVGYLPRRDVETIARASSRSMALERWNIAAEDQLDNHDYTEFVVDRLGRRTVGISWKMLQATQKNAFADVVLRHYKNGDPDAFGDLLSNWIQRGGIWEKLRCDGSFPLKKAIEAVAPLFGRNRGRPLELELPDLPDVCINLDLVLLIVDNWWNSDGAFEEKRVAWKKSRRPSVWNRVENKSKRRKKCNHNFIMGEDLDNGYLAHHSGRSSLFLSLEGIRIEKFQPWHLPVDFQWIDSVIAKWKEGQGFYVFGEARNFVFAWKSDQDWDEFKAKYGEVYSYQWLELTHWSEILKLRVSKHRKWFELEVRQKWFTTSELMSLISDWRKGSGETLLNGLTEIEVLVEHLSGDLTKLLDDPVLEYTHPNKNARCVIALQPKPMGPYSDFKHFRVVRISICPSDPQPI</sequence>
<dbReference type="Proteomes" id="UP000095287">
    <property type="component" value="Unplaced"/>
</dbReference>
<name>A0A1I7Z130_9BILA</name>
<dbReference type="AlphaFoldDB" id="A0A1I7Z130"/>
<dbReference type="WBParaSite" id="L893_g21740.t1">
    <property type="protein sequence ID" value="L893_g21740.t1"/>
    <property type="gene ID" value="L893_g21740"/>
</dbReference>
<evidence type="ECO:0000313" key="2">
    <source>
        <dbReference type="WBParaSite" id="L893_g21740.t1"/>
    </source>
</evidence>
<protein>
    <submittedName>
        <fullName evidence="2">F-box domain-containing protein</fullName>
    </submittedName>
</protein>